<evidence type="ECO:0000313" key="3">
    <source>
        <dbReference type="Proteomes" id="UP000215738"/>
    </source>
</evidence>
<dbReference type="EMBL" id="NLFK01000002">
    <property type="protein sequence ID" value="OZN25552.1"/>
    <property type="molecule type" value="Genomic_DNA"/>
</dbReference>
<reference evidence="2 4" key="2">
    <citation type="submission" date="2018-06" db="EMBL/GenBank/DDBJ databases">
        <authorList>
            <consortium name="Pathogen Informatics"/>
            <person name="Doyle S."/>
        </authorList>
    </citation>
    <scope>NUCLEOTIDE SEQUENCE [LARGE SCALE GENOMIC DNA]</scope>
    <source>
        <strain evidence="2 4">NCTC10851</strain>
    </source>
</reference>
<proteinExistence type="predicted"/>
<accession>A0A263HEP7</accession>
<dbReference type="EMBL" id="UFSB01000001">
    <property type="protein sequence ID" value="SUU37812.1"/>
    <property type="molecule type" value="Genomic_DNA"/>
</dbReference>
<name>A0A263HEP7_9PAST</name>
<keyword evidence="3" id="KW-1185">Reference proteome</keyword>
<sequence>MAEYKQASKQKAVNFYFKHHKNPSLTLRHFNLSNKTVRLEISQYKYLDVSGSVLQNVFMHYQMQSYQGFSARRRIKLKRLSLIKYQDQSFE</sequence>
<organism evidence="2 4">
    <name type="scientific">Actinobacillus seminis</name>
    <dbReference type="NCBI Taxonomy" id="722"/>
    <lineage>
        <taxon>Bacteria</taxon>
        <taxon>Pseudomonadati</taxon>
        <taxon>Pseudomonadota</taxon>
        <taxon>Gammaproteobacteria</taxon>
        <taxon>Pasteurellales</taxon>
        <taxon>Pasteurellaceae</taxon>
        <taxon>Actinobacillus</taxon>
    </lineage>
</organism>
<dbReference type="AlphaFoldDB" id="A0A263HEP7"/>
<evidence type="ECO:0000313" key="1">
    <source>
        <dbReference type="EMBL" id="OZN25552.1"/>
    </source>
</evidence>
<reference evidence="1 3" key="1">
    <citation type="submission" date="2017-07" db="EMBL/GenBank/DDBJ databases">
        <title>Virulence factors identified in Actinobacillus seminis.</title>
        <authorList>
            <person name="Negrete-Abascal E."/>
            <person name="Vaca-Pacheco S."/>
            <person name="Montes-Garcia F."/>
            <person name="Leyto-Gil A.M."/>
            <person name="Fragoso-Garcia E."/>
            <person name="Carvente-Garcia R."/>
            <person name="Perez-Agueros S."/>
            <person name="Castelan-Sanchez H.G."/>
            <person name="Garcia-Molina A."/>
            <person name="Villamar T.E."/>
            <person name="Vazquez-Cruz C."/>
        </authorList>
    </citation>
    <scope>NUCLEOTIDE SEQUENCE [LARGE SCALE GENOMIC DNA]</scope>
    <source>
        <strain evidence="1 3">ATCC 15768</strain>
    </source>
</reference>
<protein>
    <submittedName>
        <fullName evidence="2">Uncharacterized protein</fullName>
    </submittedName>
</protein>
<evidence type="ECO:0000313" key="4">
    <source>
        <dbReference type="Proteomes" id="UP000254507"/>
    </source>
</evidence>
<dbReference type="OrthoDB" id="5690554at2"/>
<dbReference type="Proteomes" id="UP000254507">
    <property type="component" value="Unassembled WGS sequence"/>
</dbReference>
<dbReference type="InParanoid" id="A0A263HEP7"/>
<dbReference type="Proteomes" id="UP000215738">
    <property type="component" value="Unassembled WGS sequence"/>
</dbReference>
<gene>
    <name evidence="1" type="ORF">CFY87_02840</name>
    <name evidence="2" type="ORF">NCTC10851_01762</name>
</gene>
<evidence type="ECO:0000313" key="2">
    <source>
        <dbReference type="EMBL" id="SUU37812.1"/>
    </source>
</evidence>
<dbReference type="RefSeq" id="WP_094945789.1">
    <property type="nucleotide sequence ID" value="NZ_NLFK01000002.1"/>
</dbReference>